<evidence type="ECO:0000256" key="1">
    <source>
        <dbReference type="ARBA" id="ARBA00004429"/>
    </source>
</evidence>
<evidence type="ECO:0000256" key="4">
    <source>
        <dbReference type="ARBA" id="ARBA00022475"/>
    </source>
</evidence>
<keyword evidence="7 13" id="KW-0812">Transmembrane</keyword>
<evidence type="ECO:0000256" key="8">
    <source>
        <dbReference type="ARBA" id="ARBA00022779"/>
    </source>
</evidence>
<evidence type="ECO:0000256" key="6">
    <source>
        <dbReference type="ARBA" id="ARBA00022519"/>
    </source>
</evidence>
<evidence type="ECO:0000256" key="12">
    <source>
        <dbReference type="ARBA" id="ARBA00023136"/>
    </source>
</evidence>
<proteinExistence type="inferred from homology"/>
<keyword evidence="4" id="KW-1003">Cell membrane</keyword>
<reference evidence="16 17" key="1">
    <citation type="submission" date="2020-10" db="EMBL/GenBank/DDBJ databases">
        <title>Complete genome sequence of Paludibaculum fermentans P105T, a facultatively anaerobic acidobacterium capable of dissimilatory Fe(III) reduction.</title>
        <authorList>
            <person name="Dedysh S.N."/>
            <person name="Beletsky A.V."/>
            <person name="Kulichevskaya I.S."/>
            <person name="Mardanov A.V."/>
            <person name="Ravin N.V."/>
        </authorList>
    </citation>
    <scope>NUCLEOTIDE SEQUENCE [LARGE SCALE GENOMIC DNA]</scope>
    <source>
        <strain evidence="16 17">P105</strain>
    </source>
</reference>
<evidence type="ECO:0000256" key="3">
    <source>
        <dbReference type="ARBA" id="ARBA00022448"/>
    </source>
</evidence>
<evidence type="ECO:0000313" key="16">
    <source>
        <dbReference type="EMBL" id="QOY85080.1"/>
    </source>
</evidence>
<keyword evidence="16" id="KW-0969">Cilium</keyword>
<keyword evidence="9" id="KW-0375">Hydrogen ion transport</keyword>
<dbReference type="RefSeq" id="WP_194446750.1">
    <property type="nucleotide sequence ID" value="NZ_CP063849.1"/>
</dbReference>
<dbReference type="InterPro" id="IPR046786">
    <property type="entry name" value="MotA_N"/>
</dbReference>
<keyword evidence="10 13" id="KW-1133">Transmembrane helix</keyword>
<dbReference type="NCBIfam" id="TIGR03818">
    <property type="entry name" value="MotA1"/>
    <property type="match status" value="1"/>
</dbReference>
<gene>
    <name evidence="16" type="primary">motA</name>
    <name evidence="16" type="ORF">IRI77_19770</name>
</gene>
<evidence type="ECO:0000259" key="15">
    <source>
        <dbReference type="Pfam" id="PF20560"/>
    </source>
</evidence>
<dbReference type="Proteomes" id="UP000593892">
    <property type="component" value="Chromosome"/>
</dbReference>
<evidence type="ECO:0000256" key="9">
    <source>
        <dbReference type="ARBA" id="ARBA00022781"/>
    </source>
</evidence>
<evidence type="ECO:0000313" key="17">
    <source>
        <dbReference type="Proteomes" id="UP000593892"/>
    </source>
</evidence>
<dbReference type="PANTHER" id="PTHR30433">
    <property type="entry name" value="CHEMOTAXIS PROTEIN MOTA"/>
    <property type="match status" value="1"/>
</dbReference>
<dbReference type="AlphaFoldDB" id="A0A7S7NK79"/>
<sequence>MFVIIGIIVVFGCIGGGYFLEKGNFMVLLQPAELLIIGGAAVGSVLIANPLSILKKLVSSGLQVFKGSRYTATVYLDTLRFLSEFFDAATRRGLVSLEDDVVDPSKSALFQKHPTITKNPEALYFFCDTMRSVLIGGIAPHDIDHIMEADLEILQKKSKAPAAALSTMADSLPGLGIVAAVLGVVITMGALGGPPEEIGHKVAAALVGTFLGILLCYGFVGPISQNIKKQVDDQSEYFSCLRMALLCYVKDIPPALALEAARRSIPHNVRPTYEAMDKACRAARGAGVAA</sequence>
<evidence type="ECO:0000256" key="10">
    <source>
        <dbReference type="ARBA" id="ARBA00022989"/>
    </source>
</evidence>
<evidence type="ECO:0000256" key="11">
    <source>
        <dbReference type="ARBA" id="ARBA00023065"/>
    </source>
</evidence>
<keyword evidence="16" id="KW-0966">Cell projection</keyword>
<evidence type="ECO:0000256" key="2">
    <source>
        <dbReference type="ARBA" id="ARBA00008038"/>
    </source>
</evidence>
<dbReference type="PANTHER" id="PTHR30433:SF4">
    <property type="entry name" value="MOTILITY PROTEIN A"/>
    <property type="match status" value="1"/>
</dbReference>
<feature type="transmembrane region" description="Helical" evidence="13">
    <location>
        <begin position="198"/>
        <end position="220"/>
    </location>
</feature>
<evidence type="ECO:0000256" key="13">
    <source>
        <dbReference type="SAM" id="Phobius"/>
    </source>
</evidence>
<feature type="transmembrane region" description="Helical" evidence="13">
    <location>
        <begin position="35"/>
        <end position="54"/>
    </location>
</feature>
<feature type="transmembrane region" description="Helical" evidence="13">
    <location>
        <begin position="172"/>
        <end position="192"/>
    </location>
</feature>
<dbReference type="GO" id="GO:0071978">
    <property type="term" value="P:bacterial-type flagellum-dependent swarming motility"/>
    <property type="evidence" value="ECO:0007669"/>
    <property type="project" value="InterPro"/>
</dbReference>
<organism evidence="16 17">
    <name type="scientific">Paludibaculum fermentans</name>
    <dbReference type="NCBI Taxonomy" id="1473598"/>
    <lineage>
        <taxon>Bacteria</taxon>
        <taxon>Pseudomonadati</taxon>
        <taxon>Acidobacteriota</taxon>
        <taxon>Terriglobia</taxon>
        <taxon>Bryobacterales</taxon>
        <taxon>Bryobacteraceae</taxon>
        <taxon>Paludibaculum</taxon>
    </lineage>
</organism>
<keyword evidence="12 13" id="KW-0472">Membrane</keyword>
<dbReference type="Pfam" id="PF01618">
    <property type="entry name" value="MotA_ExbB"/>
    <property type="match status" value="1"/>
</dbReference>
<feature type="domain" description="Motility protein A N-terminal" evidence="15">
    <location>
        <begin position="4"/>
        <end position="93"/>
    </location>
</feature>
<dbReference type="PROSITE" id="PS01307">
    <property type="entry name" value="MOTA"/>
    <property type="match status" value="1"/>
</dbReference>
<dbReference type="EMBL" id="CP063849">
    <property type="protein sequence ID" value="QOY85080.1"/>
    <property type="molecule type" value="Genomic_DNA"/>
</dbReference>
<dbReference type="KEGG" id="pfer:IRI77_19770"/>
<protein>
    <submittedName>
        <fullName evidence="16">Flagellar motor stator protein MotA</fullName>
    </submittedName>
</protein>
<accession>A0A7S7NK79</accession>
<dbReference type="GO" id="GO:1902600">
    <property type="term" value="P:proton transmembrane transport"/>
    <property type="evidence" value="ECO:0007669"/>
    <property type="project" value="UniProtKB-KW"/>
</dbReference>
<keyword evidence="8" id="KW-0283">Flagellar rotation</keyword>
<dbReference type="GO" id="GO:0006935">
    <property type="term" value="P:chemotaxis"/>
    <property type="evidence" value="ECO:0007669"/>
    <property type="project" value="UniProtKB-KW"/>
</dbReference>
<keyword evidence="16" id="KW-0282">Flagellum</keyword>
<feature type="domain" description="MotA/TolQ/ExbB proton channel" evidence="14">
    <location>
        <begin position="125"/>
        <end position="237"/>
    </location>
</feature>
<evidence type="ECO:0000256" key="7">
    <source>
        <dbReference type="ARBA" id="ARBA00022692"/>
    </source>
</evidence>
<keyword evidence="3" id="KW-0813">Transport</keyword>
<dbReference type="InterPro" id="IPR047055">
    <property type="entry name" value="MotA-like"/>
</dbReference>
<dbReference type="Pfam" id="PF20560">
    <property type="entry name" value="MotA_N"/>
    <property type="match status" value="1"/>
</dbReference>
<dbReference type="InterPro" id="IPR000540">
    <property type="entry name" value="Flag_MotA_CS"/>
</dbReference>
<dbReference type="InterPro" id="IPR002898">
    <property type="entry name" value="MotA_ExbB_proton_chnl"/>
</dbReference>
<comment type="similarity">
    <text evidence="2">Belongs to the MotA family.</text>
</comment>
<evidence type="ECO:0000256" key="5">
    <source>
        <dbReference type="ARBA" id="ARBA00022500"/>
    </source>
</evidence>
<keyword evidence="11" id="KW-0406">Ion transport</keyword>
<name>A0A7S7NK79_PALFE</name>
<keyword evidence="6" id="KW-0997">Cell inner membrane</keyword>
<keyword evidence="5" id="KW-0145">Chemotaxis</keyword>
<comment type="subcellular location">
    <subcellularLocation>
        <location evidence="1">Cell inner membrane</location>
        <topology evidence="1">Multi-pass membrane protein</topology>
    </subcellularLocation>
</comment>
<evidence type="ECO:0000259" key="14">
    <source>
        <dbReference type="Pfam" id="PF01618"/>
    </source>
</evidence>
<keyword evidence="17" id="KW-1185">Reference proteome</keyword>
<dbReference type="GO" id="GO:0005886">
    <property type="term" value="C:plasma membrane"/>
    <property type="evidence" value="ECO:0007669"/>
    <property type="project" value="UniProtKB-SubCell"/>
</dbReference>
<dbReference type="InterPro" id="IPR022522">
    <property type="entry name" value="Flagellar_motor_stator_MotA"/>
</dbReference>